<dbReference type="SUPFAM" id="SSF56925">
    <property type="entry name" value="OMPA-like"/>
    <property type="match status" value="1"/>
</dbReference>
<feature type="signal peptide" evidence="2">
    <location>
        <begin position="1"/>
        <end position="21"/>
    </location>
</feature>
<reference evidence="4 5" key="1">
    <citation type="submission" date="2018-10" db="EMBL/GenBank/DDBJ databases">
        <title>Genomic Encyclopedia of Archaeal and Bacterial Type Strains, Phase II (KMG-II): from individual species to whole genera.</title>
        <authorList>
            <person name="Goeker M."/>
        </authorList>
    </citation>
    <scope>NUCLEOTIDE SEQUENCE [LARGE SCALE GENOMIC DNA]</scope>
    <source>
        <strain evidence="4 5">DSM 29317</strain>
    </source>
</reference>
<dbReference type="InterPro" id="IPR011250">
    <property type="entry name" value="OMP/PagP_B-barrel"/>
</dbReference>
<proteinExistence type="predicted"/>
<dbReference type="RefSeq" id="WP_010440265.1">
    <property type="nucleotide sequence ID" value="NZ_AEYW01000006.1"/>
</dbReference>
<evidence type="ECO:0000313" key="4">
    <source>
        <dbReference type="EMBL" id="RLK10702.1"/>
    </source>
</evidence>
<keyword evidence="1 2" id="KW-0732">Signal</keyword>
<dbReference type="Pfam" id="PF13505">
    <property type="entry name" value="OMP_b-brl"/>
    <property type="match status" value="1"/>
</dbReference>
<evidence type="ECO:0000256" key="1">
    <source>
        <dbReference type="ARBA" id="ARBA00022729"/>
    </source>
</evidence>
<dbReference type="Gene3D" id="2.40.160.20">
    <property type="match status" value="1"/>
</dbReference>
<name>A0A497ZSF1_9RHOB</name>
<comment type="caution">
    <text evidence="4">The sequence shown here is derived from an EMBL/GenBank/DDBJ whole genome shotgun (WGS) entry which is preliminary data.</text>
</comment>
<organism evidence="4 5">
    <name type="scientific">Ruegeria conchae</name>
    <dbReference type="NCBI Taxonomy" id="981384"/>
    <lineage>
        <taxon>Bacteria</taxon>
        <taxon>Pseudomonadati</taxon>
        <taxon>Pseudomonadota</taxon>
        <taxon>Alphaproteobacteria</taxon>
        <taxon>Rhodobacterales</taxon>
        <taxon>Roseobacteraceae</taxon>
        <taxon>Ruegeria</taxon>
    </lineage>
</organism>
<dbReference type="Proteomes" id="UP000271700">
    <property type="component" value="Unassembled WGS sequence"/>
</dbReference>
<keyword evidence="5" id="KW-1185">Reference proteome</keyword>
<dbReference type="AlphaFoldDB" id="A0A497ZSF1"/>
<sequence>MKSTIAALVIALFAGVGPVLAEDWTGAYAGFSFGYADVDGSGNAGGSDVGFGPVIGYDYDFGNFVLGGELEYNWLNLDLGQSEGSLDSMSRLKLRGGYDFGSALGYVVVGAARASTSGDSDTAAVYGIGVAYPLGDRFVISGEALRQDFENVPQSGGNLDANVFNLRTTFRF</sequence>
<dbReference type="STRING" id="981384.GCA_000192475_03353"/>
<dbReference type="OrthoDB" id="268975at2"/>
<evidence type="ECO:0000313" key="5">
    <source>
        <dbReference type="Proteomes" id="UP000271700"/>
    </source>
</evidence>
<evidence type="ECO:0000256" key="2">
    <source>
        <dbReference type="SAM" id="SignalP"/>
    </source>
</evidence>
<dbReference type="EMBL" id="RCCT01000001">
    <property type="protein sequence ID" value="RLK10702.1"/>
    <property type="molecule type" value="Genomic_DNA"/>
</dbReference>
<feature type="domain" description="Outer membrane protein beta-barrel" evidence="3">
    <location>
        <begin position="7"/>
        <end position="172"/>
    </location>
</feature>
<evidence type="ECO:0000259" key="3">
    <source>
        <dbReference type="Pfam" id="PF13505"/>
    </source>
</evidence>
<feature type="chain" id="PRO_5019776833" evidence="2">
    <location>
        <begin position="22"/>
        <end position="172"/>
    </location>
</feature>
<dbReference type="InterPro" id="IPR027385">
    <property type="entry name" value="Beta-barrel_OMP"/>
</dbReference>
<accession>A0A497ZSF1</accession>
<gene>
    <name evidence="4" type="ORF">CLV75_0682</name>
</gene>
<protein>
    <submittedName>
        <fullName evidence="4">Opacity protein-like surface antigen</fullName>
    </submittedName>
</protein>